<reference evidence="2 3" key="1">
    <citation type="submission" date="2017-02" db="EMBL/GenBank/DDBJ databases">
        <title>Genomic diversity within the haloalkaliphilic genus Thioalkalivibrio.</title>
        <authorList>
            <person name="Ahn A.-C."/>
            <person name="Meier-Kolthoff J."/>
            <person name="Overmars L."/>
            <person name="Richter M."/>
            <person name="Woyke T."/>
            <person name="Sorokin D.Y."/>
            <person name="Muyzer G."/>
        </authorList>
    </citation>
    <scope>NUCLEOTIDE SEQUENCE [LARGE SCALE GENOMIC DNA]</scope>
    <source>
        <strain evidence="2 3">HL17</strain>
    </source>
</reference>
<name>A0A1V2ZZP8_9GAMM</name>
<dbReference type="Proteomes" id="UP000189177">
    <property type="component" value="Unassembled WGS sequence"/>
</dbReference>
<dbReference type="RefSeq" id="WP_077243918.1">
    <property type="nucleotide sequence ID" value="NZ_MUZR01000013.1"/>
</dbReference>
<organism evidence="2 3">
    <name type="scientific">Thioalkalivibrio halophilus</name>
    <dbReference type="NCBI Taxonomy" id="252474"/>
    <lineage>
        <taxon>Bacteria</taxon>
        <taxon>Pseudomonadati</taxon>
        <taxon>Pseudomonadota</taxon>
        <taxon>Gammaproteobacteria</taxon>
        <taxon>Chromatiales</taxon>
        <taxon>Ectothiorhodospiraceae</taxon>
        <taxon>Thioalkalivibrio</taxon>
    </lineage>
</organism>
<comment type="caution">
    <text evidence="2">The sequence shown here is derived from an EMBL/GenBank/DDBJ whole genome shotgun (WGS) entry which is preliminary data.</text>
</comment>
<evidence type="ECO:0000313" key="2">
    <source>
        <dbReference type="EMBL" id="OOC10587.1"/>
    </source>
</evidence>
<dbReference type="EMBL" id="MUZR01000013">
    <property type="protein sequence ID" value="OOC10587.1"/>
    <property type="molecule type" value="Genomic_DNA"/>
</dbReference>
<evidence type="ECO:0000313" key="3">
    <source>
        <dbReference type="Proteomes" id="UP000189177"/>
    </source>
</evidence>
<protein>
    <submittedName>
        <fullName evidence="2">Uncharacterized protein</fullName>
    </submittedName>
</protein>
<dbReference type="AlphaFoldDB" id="A0A1V2ZZP8"/>
<accession>A0A1V2ZZP8</accession>
<feature type="region of interest" description="Disordered" evidence="1">
    <location>
        <begin position="1"/>
        <end position="23"/>
    </location>
</feature>
<dbReference type="STRING" id="252474.B1A74_04715"/>
<dbReference type="OrthoDB" id="5785571at2"/>
<proteinExistence type="predicted"/>
<gene>
    <name evidence="2" type="ORF">B1A74_04715</name>
</gene>
<sequence>MQTQNTPRRGKTGNGAGLGAPVYRNTGRRWPPYARQHADALRRPVCTVWVAVGADAWRWARSRPNHHVLVAPEDTDPASLDWRCCRGHDPVLLQRVGHVDGERVERLVRALLRDGVQRVLTDTGDRYLAEGVDHG</sequence>
<keyword evidence="3" id="KW-1185">Reference proteome</keyword>
<evidence type="ECO:0000256" key="1">
    <source>
        <dbReference type="SAM" id="MobiDB-lite"/>
    </source>
</evidence>